<evidence type="ECO:0000256" key="4">
    <source>
        <dbReference type="NCBIfam" id="TIGR00928"/>
    </source>
</evidence>
<dbReference type="GO" id="GO:0008652">
    <property type="term" value="P:amino acid biosynthetic process"/>
    <property type="evidence" value="ECO:0007669"/>
    <property type="project" value="UniProtKB-KW"/>
</dbReference>
<evidence type="ECO:0000259" key="6">
    <source>
        <dbReference type="SMART" id="SM00998"/>
    </source>
</evidence>
<dbReference type="InterPro" id="IPR019468">
    <property type="entry name" value="AdenyloSucc_lyase_C"/>
</dbReference>
<keyword evidence="3 5" id="KW-0456">Lyase</keyword>
<dbReference type="CDD" id="cd03302">
    <property type="entry name" value="Adenylsuccinate_lyase_2"/>
    <property type="match status" value="1"/>
</dbReference>
<dbReference type="Pfam" id="PF00206">
    <property type="entry name" value="Lyase_1"/>
    <property type="match status" value="1"/>
</dbReference>
<evidence type="ECO:0000256" key="1">
    <source>
        <dbReference type="ARBA" id="ARBA00022605"/>
    </source>
</evidence>
<dbReference type="EC" id="4.3.2.2" evidence="4 5"/>
<dbReference type="UniPathway" id="UPA00075">
    <property type="reaction ID" value="UER00336"/>
</dbReference>
<comment type="catalytic activity">
    <reaction evidence="5">
        <text>N(6)-(1,2-dicarboxyethyl)-AMP = fumarate + AMP</text>
        <dbReference type="Rhea" id="RHEA:16853"/>
        <dbReference type="ChEBI" id="CHEBI:29806"/>
        <dbReference type="ChEBI" id="CHEBI:57567"/>
        <dbReference type="ChEBI" id="CHEBI:456215"/>
        <dbReference type="EC" id="4.3.2.2"/>
    </reaction>
</comment>
<evidence type="ECO:0000256" key="5">
    <source>
        <dbReference type="RuleBase" id="RU361172"/>
    </source>
</evidence>
<dbReference type="PANTHER" id="PTHR43172:SF1">
    <property type="entry name" value="ADENYLOSUCCINATE LYASE"/>
    <property type="match status" value="1"/>
</dbReference>
<comment type="catalytic activity">
    <reaction evidence="5">
        <text>(2S)-2-[5-amino-1-(5-phospho-beta-D-ribosyl)imidazole-4-carboxamido]succinate = 5-amino-1-(5-phospho-beta-D-ribosyl)imidazole-4-carboxamide + fumarate</text>
        <dbReference type="Rhea" id="RHEA:23920"/>
        <dbReference type="ChEBI" id="CHEBI:29806"/>
        <dbReference type="ChEBI" id="CHEBI:58443"/>
        <dbReference type="ChEBI" id="CHEBI:58475"/>
        <dbReference type="EC" id="4.3.2.2"/>
    </reaction>
</comment>
<dbReference type="EMBL" id="FLUN01000001">
    <property type="protein sequence ID" value="SBW03111.1"/>
    <property type="molecule type" value="Genomic_DNA"/>
</dbReference>
<evidence type="ECO:0000313" key="7">
    <source>
        <dbReference type="EMBL" id="SBW03111.1"/>
    </source>
</evidence>
<dbReference type="FunFam" id="1.10.275.60:FF:000001">
    <property type="entry name" value="Adenylosuccinate lyase"/>
    <property type="match status" value="1"/>
</dbReference>
<dbReference type="InterPro" id="IPR000362">
    <property type="entry name" value="Fumarate_lyase_fam"/>
</dbReference>
<dbReference type="UniPathway" id="UPA00074">
    <property type="reaction ID" value="UER00132"/>
</dbReference>
<feature type="domain" description="Adenylosuccinate lyase C-terminal" evidence="6">
    <location>
        <begin position="376"/>
        <end position="460"/>
    </location>
</feature>
<dbReference type="GO" id="GO:0005829">
    <property type="term" value="C:cytosol"/>
    <property type="evidence" value="ECO:0007669"/>
    <property type="project" value="TreeGrafter"/>
</dbReference>
<sequence>MRENDMSEHRIYESPLSSRYASDEMQYIFSPDKKFSTWRRLWVALARAEMELGLPIAQEQIDEMEAHLTDIDYDSAARWEQKLRHDVMAHIHAWGEVCPKAMPIIHLGATSCYVGDNTDLILMREGLELIREELVRVIAALSAFSDKYKALPTLGFTHFQPAQLVTVGKRATLWLNELLMDLSEVEYRIGTLKLLGSKGTTGTQASFLELFEGDHGKVRELDEKIAREIGFTAVVPVSGQTYSRKLDASVLATLSGIAQSASKFANDLRLLCHLKEVEEPFEKSQIGSSAMPYKRNPMRCERICALGRYVMNDALNGAATASVQWFERTLDDSANKRLSIPEAFLAVDAILGIYANVASGLVVHEKVIERHVLEELPFMASENIMMDAVKRGGNRQELHERIRVLSQEAGSNVKDKGLTNNLLDLIAADPLFGMTREELTAHLEPSRYIGRCVEQVEEFLAQDVDPILEKYADALERKNTDLKV</sequence>
<comment type="pathway">
    <text evidence="5">Purine metabolism; AMP biosynthesis via de novo pathway; AMP from IMP: step 2/2.</text>
</comment>
<dbReference type="GO" id="GO:0044208">
    <property type="term" value="P:'de novo' AMP biosynthetic process"/>
    <property type="evidence" value="ECO:0007669"/>
    <property type="project" value="UniProtKB-UniPathway"/>
</dbReference>
<dbReference type="PRINTS" id="PR00149">
    <property type="entry name" value="FUMRATELYASE"/>
</dbReference>
<dbReference type="Pfam" id="PF10397">
    <property type="entry name" value="ADSL_C"/>
    <property type="match status" value="1"/>
</dbReference>
<accession>A0A212JUI1</accession>
<dbReference type="GO" id="GO:0006189">
    <property type="term" value="P:'de novo' IMP biosynthetic process"/>
    <property type="evidence" value="ECO:0007669"/>
    <property type="project" value="UniProtKB-UniPathway"/>
</dbReference>
<comment type="pathway">
    <text evidence="5">Purine metabolism; IMP biosynthesis via de novo pathway; 5-amino-1-(5-phospho-D-ribosyl)imidazole-4-carboxamide from 5-amino-1-(5-phospho-D-ribosyl)imidazole-4-carboxylate: step 2/2.</text>
</comment>
<dbReference type="SUPFAM" id="SSF48557">
    <property type="entry name" value="L-aspartase-like"/>
    <property type="match status" value="1"/>
</dbReference>
<dbReference type="SMART" id="SM00998">
    <property type="entry name" value="ADSL_C"/>
    <property type="match status" value="1"/>
</dbReference>
<evidence type="ECO:0000256" key="2">
    <source>
        <dbReference type="ARBA" id="ARBA00022755"/>
    </source>
</evidence>
<dbReference type="PROSITE" id="PS00163">
    <property type="entry name" value="FUMARATE_LYASES"/>
    <property type="match status" value="1"/>
</dbReference>
<keyword evidence="1" id="KW-0028">Amino-acid biosynthesis</keyword>
<dbReference type="NCBIfam" id="TIGR00928">
    <property type="entry name" value="purB"/>
    <property type="match status" value="1"/>
</dbReference>
<dbReference type="Gene3D" id="1.20.200.10">
    <property type="entry name" value="Fumarase/aspartase (Central domain)"/>
    <property type="match status" value="1"/>
</dbReference>
<evidence type="ECO:0000256" key="3">
    <source>
        <dbReference type="ARBA" id="ARBA00023239"/>
    </source>
</evidence>
<dbReference type="InterPro" id="IPR004769">
    <property type="entry name" value="Pur_lyase"/>
</dbReference>
<reference evidence="7" key="1">
    <citation type="submission" date="2016-04" db="EMBL/GenBank/DDBJ databases">
        <authorList>
            <person name="Evans L.H."/>
            <person name="Alamgir A."/>
            <person name="Owens N."/>
            <person name="Weber N.D."/>
            <person name="Virtaneva K."/>
            <person name="Barbian K."/>
            <person name="Babar A."/>
            <person name="Rosenke K."/>
        </authorList>
    </citation>
    <scope>NUCLEOTIDE SEQUENCE</scope>
    <source>
        <strain evidence="7">86</strain>
    </source>
</reference>
<dbReference type="InterPro" id="IPR008948">
    <property type="entry name" value="L-Aspartase-like"/>
</dbReference>
<proteinExistence type="inferred from homology"/>
<dbReference type="GO" id="GO:0070626">
    <property type="term" value="F:(S)-2-(5-amino-1-(5-phospho-D-ribosyl)imidazole-4-carboxamido) succinate lyase (fumarate-forming) activity"/>
    <property type="evidence" value="ECO:0007669"/>
    <property type="project" value="TreeGrafter"/>
</dbReference>
<dbReference type="AlphaFoldDB" id="A0A212JUI1"/>
<dbReference type="Gene3D" id="1.10.40.30">
    <property type="entry name" value="Fumarase/aspartase (C-terminal domain)"/>
    <property type="match status" value="1"/>
</dbReference>
<dbReference type="Gene3D" id="1.10.275.60">
    <property type="match status" value="1"/>
</dbReference>
<organism evidence="7">
    <name type="scientific">uncultured Eubacteriales bacterium</name>
    <dbReference type="NCBI Taxonomy" id="172733"/>
    <lineage>
        <taxon>Bacteria</taxon>
        <taxon>Bacillati</taxon>
        <taxon>Bacillota</taxon>
        <taxon>Clostridia</taxon>
        <taxon>Eubacteriales</taxon>
        <taxon>environmental samples</taxon>
    </lineage>
</organism>
<dbReference type="PRINTS" id="PR00145">
    <property type="entry name" value="ARGSUCLYASE"/>
</dbReference>
<dbReference type="PANTHER" id="PTHR43172">
    <property type="entry name" value="ADENYLOSUCCINATE LYASE"/>
    <property type="match status" value="1"/>
</dbReference>
<keyword evidence="2 5" id="KW-0658">Purine biosynthesis</keyword>
<name>A0A212JUI1_9FIRM</name>
<gene>
    <name evidence="7" type="primary">ADSL</name>
    <name evidence="7" type="ORF">KL86CLO1_11737</name>
</gene>
<dbReference type="GO" id="GO:0004018">
    <property type="term" value="F:N6-(1,2-dicarboxyethyl)AMP AMP-lyase (fumarate-forming) activity"/>
    <property type="evidence" value="ECO:0007669"/>
    <property type="project" value="UniProtKB-UniRule"/>
</dbReference>
<comment type="similarity">
    <text evidence="5">Belongs to the lyase 1 family. Adenylosuccinate lyase subfamily.</text>
</comment>
<dbReference type="InterPro" id="IPR020557">
    <property type="entry name" value="Fumarate_lyase_CS"/>
</dbReference>
<protein>
    <recommendedName>
        <fullName evidence="4 5">Adenylosuccinate lyase</fullName>
        <shortName evidence="5">ASL</shortName>
        <ecNumber evidence="4 5">4.3.2.2</ecNumber>
    </recommendedName>
    <alternativeName>
        <fullName evidence="5">Adenylosuccinase</fullName>
    </alternativeName>
</protein>
<dbReference type="InterPro" id="IPR022761">
    <property type="entry name" value="Fumarate_lyase_N"/>
</dbReference>